<dbReference type="SUPFAM" id="SSF88713">
    <property type="entry name" value="Glycoside hydrolase/deacetylase"/>
    <property type="match status" value="1"/>
</dbReference>
<evidence type="ECO:0000313" key="2">
    <source>
        <dbReference type="EMBL" id="OFJ49899.1"/>
    </source>
</evidence>
<organism evidence="2 3">
    <name type="scientific">Janthinobacterium lividum</name>
    <dbReference type="NCBI Taxonomy" id="29581"/>
    <lineage>
        <taxon>Bacteria</taxon>
        <taxon>Pseudomonadati</taxon>
        <taxon>Pseudomonadota</taxon>
        <taxon>Betaproteobacteria</taxon>
        <taxon>Burkholderiales</taxon>
        <taxon>Oxalobacteraceae</taxon>
        <taxon>Janthinobacterium</taxon>
    </lineage>
</organism>
<dbReference type="GO" id="GO:0016810">
    <property type="term" value="F:hydrolase activity, acting on carbon-nitrogen (but not peptide) bonds"/>
    <property type="evidence" value="ECO:0007669"/>
    <property type="project" value="InterPro"/>
</dbReference>
<dbReference type="InterPro" id="IPR011330">
    <property type="entry name" value="Glyco_hydro/deAcase_b/a-brl"/>
</dbReference>
<dbReference type="InterPro" id="IPR002509">
    <property type="entry name" value="NODB_dom"/>
</dbReference>
<feature type="domain" description="NodB homology" evidence="1">
    <location>
        <begin position="5"/>
        <end position="281"/>
    </location>
</feature>
<accession>A0A1E8PW67</accession>
<keyword evidence="2" id="KW-0624">Polysaccharide degradation</keyword>
<dbReference type="GO" id="GO:0045493">
    <property type="term" value="P:xylan catabolic process"/>
    <property type="evidence" value="ECO:0007669"/>
    <property type="project" value="UniProtKB-KW"/>
</dbReference>
<comment type="caution">
    <text evidence="2">The sequence shown here is derived from an EMBL/GenBank/DDBJ whole genome shotgun (WGS) entry which is preliminary data.</text>
</comment>
<dbReference type="Proteomes" id="UP000092634">
    <property type="component" value="Unassembled WGS sequence"/>
</dbReference>
<reference evidence="2 3" key="1">
    <citation type="submission" date="2016-10" db="EMBL/GenBank/DDBJ databases">
        <title>Updated version of Genome Assembly of Janthinobacterium lividum ERGS5:01.</title>
        <authorList>
            <person name="Kumar R."/>
            <person name="Acharya V."/>
            <person name="Singh D."/>
        </authorList>
    </citation>
    <scope>NUCLEOTIDE SEQUENCE [LARGE SCALE GENOMIC DNA]</scope>
    <source>
        <strain evidence="2 3">ERGS5:01</strain>
    </source>
</reference>
<dbReference type="PROSITE" id="PS51677">
    <property type="entry name" value="NODB"/>
    <property type="match status" value="1"/>
</dbReference>
<name>A0A1E8PW67_9BURK</name>
<keyword evidence="2" id="KW-0119">Carbohydrate metabolism</keyword>
<keyword evidence="2" id="KW-0378">Hydrolase</keyword>
<dbReference type="EMBL" id="MAQB02000001">
    <property type="protein sequence ID" value="OFJ49899.1"/>
    <property type="molecule type" value="Genomic_DNA"/>
</dbReference>
<evidence type="ECO:0000313" key="3">
    <source>
        <dbReference type="Proteomes" id="UP000092634"/>
    </source>
</evidence>
<evidence type="ECO:0000259" key="1">
    <source>
        <dbReference type="PROSITE" id="PS51677"/>
    </source>
</evidence>
<keyword evidence="2" id="KW-0326">Glycosidase</keyword>
<sequence>MLSKPFLTLKIDVDTYRGTREGMGNLVRMLTAHQAKATFLFSLGPDHTGWALRRALKPGFFSKVSRTSVVEHYGLKTLMYGTLLPGPDIGKQCAAQLRAVRDAGFECGIHTWDHTLWQDNVAKRNTAWTVNMMRKAANRYEQVFGTKAHTHGAAGWQMNVSAFVEHDTAGYRFASDGRAMLDARGAMLHPGNGPHRVRNGNTILQCVQLPTTLPTLDELLGCEIDGKLITTGNVAAHILSLTQENPRDHVYTLHAELEGQKLAPIFEQLLAGWKAQGYQFAAMGDYYEKIRHTDLPVCPVTWDQLPGRSGRLIVQGKAA</sequence>
<dbReference type="Gene3D" id="3.20.20.370">
    <property type="entry name" value="Glycoside hydrolase/deacetylase"/>
    <property type="match status" value="1"/>
</dbReference>
<protein>
    <submittedName>
        <fullName evidence="2">Xylanase</fullName>
    </submittedName>
</protein>
<proteinExistence type="predicted"/>
<keyword evidence="2" id="KW-0858">Xylan degradation</keyword>
<dbReference type="AlphaFoldDB" id="A0A1E8PW67"/>
<gene>
    <name evidence="2" type="ORF">BA896_014600</name>
</gene>
<dbReference type="GO" id="GO:0016798">
    <property type="term" value="F:hydrolase activity, acting on glycosyl bonds"/>
    <property type="evidence" value="ECO:0007669"/>
    <property type="project" value="UniProtKB-KW"/>
</dbReference>